<organism evidence="8 9">
    <name type="scientific">Luteimicrobium subarcticum</name>
    <dbReference type="NCBI Taxonomy" id="620910"/>
    <lineage>
        <taxon>Bacteria</taxon>
        <taxon>Bacillati</taxon>
        <taxon>Actinomycetota</taxon>
        <taxon>Actinomycetes</taxon>
        <taxon>Micrococcales</taxon>
        <taxon>Luteimicrobium</taxon>
    </lineage>
</organism>
<proteinExistence type="predicted"/>
<dbReference type="InterPro" id="IPR027417">
    <property type="entry name" value="P-loop_NTPase"/>
</dbReference>
<dbReference type="EMBL" id="PGTZ01000006">
    <property type="protein sequence ID" value="PJI94955.1"/>
    <property type="molecule type" value="Genomic_DNA"/>
</dbReference>
<accession>A0A2M8WVJ9</accession>
<name>A0A2M8WVJ9_9MICO</name>
<protein>
    <submittedName>
        <fullName evidence="8">Sulfonate transport system ATP-binding protein</fullName>
    </submittedName>
</protein>
<keyword evidence="6" id="KW-0472">Membrane</keyword>
<keyword evidence="9" id="KW-1185">Reference proteome</keyword>
<dbReference type="GO" id="GO:0005524">
    <property type="term" value="F:ATP binding"/>
    <property type="evidence" value="ECO:0007669"/>
    <property type="project" value="UniProtKB-KW"/>
</dbReference>
<dbReference type="PANTHER" id="PTHR42788:SF17">
    <property type="entry name" value="ALIPHATIC SULFONATES IMPORT ATP-BINDING PROTEIN SSUB"/>
    <property type="match status" value="1"/>
</dbReference>
<dbReference type="PROSITE" id="PS00211">
    <property type="entry name" value="ABC_TRANSPORTER_1"/>
    <property type="match status" value="1"/>
</dbReference>
<keyword evidence="2" id="KW-1003">Cell membrane</keyword>
<dbReference type="InterPro" id="IPR050166">
    <property type="entry name" value="ABC_transporter_ATP-bind"/>
</dbReference>
<dbReference type="SUPFAM" id="SSF52540">
    <property type="entry name" value="P-loop containing nucleoside triphosphate hydrolases"/>
    <property type="match status" value="1"/>
</dbReference>
<reference evidence="8 9" key="1">
    <citation type="submission" date="2017-11" db="EMBL/GenBank/DDBJ databases">
        <title>Genomic Encyclopedia of Archaeal and Bacterial Type Strains, Phase II (KMG-II): From Individual Species to Whole Genera.</title>
        <authorList>
            <person name="Goeker M."/>
        </authorList>
    </citation>
    <scope>NUCLEOTIDE SEQUENCE [LARGE SCALE GENOMIC DNA]</scope>
    <source>
        <strain evidence="8 9">DSM 22413</strain>
    </source>
</reference>
<comment type="caution">
    <text evidence="8">The sequence shown here is derived from an EMBL/GenBank/DDBJ whole genome shotgun (WGS) entry which is preliminary data.</text>
</comment>
<dbReference type="OrthoDB" id="8773773at2"/>
<evidence type="ECO:0000256" key="2">
    <source>
        <dbReference type="ARBA" id="ARBA00022475"/>
    </source>
</evidence>
<dbReference type="PROSITE" id="PS50893">
    <property type="entry name" value="ABC_TRANSPORTER_2"/>
    <property type="match status" value="1"/>
</dbReference>
<evidence type="ECO:0000256" key="5">
    <source>
        <dbReference type="ARBA" id="ARBA00022967"/>
    </source>
</evidence>
<dbReference type="Proteomes" id="UP000231586">
    <property type="component" value="Unassembled WGS sequence"/>
</dbReference>
<dbReference type="InterPro" id="IPR017871">
    <property type="entry name" value="ABC_transporter-like_CS"/>
</dbReference>
<evidence type="ECO:0000313" key="8">
    <source>
        <dbReference type="EMBL" id="PJI94955.1"/>
    </source>
</evidence>
<dbReference type="AlphaFoldDB" id="A0A2M8WVJ9"/>
<keyword evidence="3" id="KW-0547">Nucleotide-binding</keyword>
<evidence type="ECO:0000256" key="6">
    <source>
        <dbReference type="ARBA" id="ARBA00023136"/>
    </source>
</evidence>
<gene>
    <name evidence="8" type="ORF">CLV34_0806</name>
</gene>
<evidence type="ECO:0000313" key="9">
    <source>
        <dbReference type="Proteomes" id="UP000231586"/>
    </source>
</evidence>
<dbReference type="RefSeq" id="WP_100348893.1">
    <property type="nucleotide sequence ID" value="NZ_PGTZ01000006.1"/>
</dbReference>
<evidence type="ECO:0000256" key="3">
    <source>
        <dbReference type="ARBA" id="ARBA00022741"/>
    </source>
</evidence>
<dbReference type="InterPro" id="IPR003439">
    <property type="entry name" value="ABC_transporter-like_ATP-bd"/>
</dbReference>
<evidence type="ECO:0000256" key="1">
    <source>
        <dbReference type="ARBA" id="ARBA00022448"/>
    </source>
</evidence>
<feature type="domain" description="ABC transporter" evidence="7">
    <location>
        <begin position="18"/>
        <end position="237"/>
    </location>
</feature>
<dbReference type="SMART" id="SM00382">
    <property type="entry name" value="AAA"/>
    <property type="match status" value="1"/>
</dbReference>
<keyword evidence="1" id="KW-0813">Transport</keyword>
<evidence type="ECO:0000259" key="7">
    <source>
        <dbReference type="PROSITE" id="PS50893"/>
    </source>
</evidence>
<dbReference type="InterPro" id="IPR003593">
    <property type="entry name" value="AAA+_ATPase"/>
</dbReference>
<keyword evidence="4 8" id="KW-0067">ATP-binding</keyword>
<keyword evidence="5" id="KW-1278">Translocase</keyword>
<dbReference type="GO" id="GO:0016887">
    <property type="term" value="F:ATP hydrolysis activity"/>
    <property type="evidence" value="ECO:0007669"/>
    <property type="project" value="InterPro"/>
</dbReference>
<dbReference type="Pfam" id="PF00005">
    <property type="entry name" value="ABC_tran"/>
    <property type="match status" value="1"/>
</dbReference>
<dbReference type="Gene3D" id="3.40.50.300">
    <property type="entry name" value="P-loop containing nucleotide triphosphate hydrolases"/>
    <property type="match status" value="1"/>
</dbReference>
<evidence type="ECO:0000256" key="4">
    <source>
        <dbReference type="ARBA" id="ARBA00022840"/>
    </source>
</evidence>
<sequence length="249" mass="26495">MSTTTITTESATDSTTAARTRGLRKSFGDREVLAGVDLDVPAGKVVALVGRSGSGKSTILRALAGLSDDHTGEVRTAGDPSVAFQEPRLFPWRTVRQNVADGLVRAGADAATRDAAALGLLREVGLEHRADAWPLTLSGGEAQRVAIARALVSDPQLVLLDEPFGALDALTRLSMQDVLLDLFARHGFGVLLVTHDVHEAVALADEVLVLEDGAIAHRLEIDLPRPHDRTAPEFARYASTLLAHLGVRH</sequence>
<dbReference type="PANTHER" id="PTHR42788">
    <property type="entry name" value="TAURINE IMPORT ATP-BINDING PROTEIN-RELATED"/>
    <property type="match status" value="1"/>
</dbReference>